<comment type="caution">
    <text evidence="1">The sequence shown here is derived from an EMBL/GenBank/DDBJ whole genome shotgun (WGS) entry which is preliminary data.</text>
</comment>
<evidence type="ECO:0000313" key="2">
    <source>
        <dbReference type="Proteomes" id="UP000245996"/>
    </source>
</evidence>
<accession>A0ABD6XMP4</accession>
<proteinExistence type="predicted"/>
<dbReference type="AlphaFoldDB" id="A0ABD6XMP4"/>
<dbReference type="EMBL" id="QGHE01000009">
    <property type="protein sequence ID" value="PWJ77771.1"/>
    <property type="molecule type" value="Genomic_DNA"/>
</dbReference>
<reference evidence="1 2" key="1">
    <citation type="submission" date="2018-05" db="EMBL/GenBank/DDBJ databases">
        <title>Genomic Encyclopedia of Type Strains, Phase IV (KMG-V): Genome sequencing to study the core and pangenomes of soil and plant-associated prokaryotes.</title>
        <authorList>
            <person name="Whitman W."/>
        </authorList>
    </citation>
    <scope>NUCLEOTIDE SEQUENCE [LARGE SCALE GENOMIC DNA]</scope>
    <source>
        <strain evidence="1 2">PNG 92-11</strain>
    </source>
</reference>
<evidence type="ECO:0000313" key="1">
    <source>
        <dbReference type="EMBL" id="PWJ77771.1"/>
    </source>
</evidence>
<dbReference type="Proteomes" id="UP000245996">
    <property type="component" value="Unassembled WGS sequence"/>
</dbReference>
<dbReference type="RefSeq" id="WP_133248911.1">
    <property type="nucleotide sequence ID" value="NZ_CP134724.1"/>
</dbReference>
<protein>
    <submittedName>
        <fullName evidence="1">Uncharacterized protein</fullName>
    </submittedName>
</protein>
<gene>
    <name evidence="1" type="ORF">C7430_10989</name>
</gene>
<name>A0ABD6XMP4_ENTAG</name>
<sequence length="136" mass="15680">MLVICNSISGKSLPDDARIMGETDETLFEPLKNGMEYKVYGIMFYTTRIDFLLCPEGENPLWVPSNIFNVLDDKLPPDWGCIITEKTIDYSDLYDAFGIISILGYFELIRSYQHYIGILERDAGELQKFHSYRLSC</sequence>
<organism evidence="1 2">
    <name type="scientific">Enterobacter agglomerans</name>
    <name type="common">Erwinia herbicola</name>
    <name type="synonym">Pantoea agglomerans</name>
    <dbReference type="NCBI Taxonomy" id="549"/>
    <lineage>
        <taxon>Bacteria</taxon>
        <taxon>Pseudomonadati</taxon>
        <taxon>Pseudomonadota</taxon>
        <taxon>Gammaproteobacteria</taxon>
        <taxon>Enterobacterales</taxon>
        <taxon>Erwiniaceae</taxon>
        <taxon>Pantoea</taxon>
        <taxon>Pantoea agglomerans group</taxon>
    </lineage>
</organism>